<gene>
    <name evidence="9" type="primary">ftsQ</name>
    <name evidence="11" type="ORF">ACFO5X_16635</name>
</gene>
<keyword evidence="4 9" id="KW-0132">Cell division</keyword>
<dbReference type="Gene3D" id="3.40.50.11690">
    <property type="entry name" value="Cell division protein FtsQ/DivIB"/>
    <property type="match status" value="1"/>
</dbReference>
<evidence type="ECO:0000256" key="7">
    <source>
        <dbReference type="ARBA" id="ARBA00023136"/>
    </source>
</evidence>
<proteinExistence type="inferred from homology"/>
<dbReference type="Pfam" id="PF03799">
    <property type="entry name" value="FtsQ_DivIB_C"/>
    <property type="match status" value="1"/>
</dbReference>
<evidence type="ECO:0000256" key="9">
    <source>
        <dbReference type="HAMAP-Rule" id="MF_00911"/>
    </source>
</evidence>
<keyword evidence="12" id="KW-1185">Reference proteome</keyword>
<comment type="similarity">
    <text evidence="9">Belongs to the FtsQ/DivIB family. FtsQ subfamily.</text>
</comment>
<evidence type="ECO:0000256" key="2">
    <source>
        <dbReference type="ARBA" id="ARBA00022475"/>
    </source>
</evidence>
<keyword evidence="7 9" id="KW-0472">Membrane</keyword>
<dbReference type="InterPro" id="IPR045335">
    <property type="entry name" value="FtsQ_C_sf"/>
</dbReference>
<comment type="function">
    <text evidence="9">Essential cell division protein.</text>
</comment>
<dbReference type="InterPro" id="IPR013685">
    <property type="entry name" value="POTRA_FtsQ_type"/>
</dbReference>
<dbReference type="RefSeq" id="WP_380718935.1">
    <property type="nucleotide sequence ID" value="NZ_JBHSGI010000024.1"/>
</dbReference>
<keyword evidence="5 9" id="KW-0812">Transmembrane</keyword>
<comment type="caution">
    <text evidence="11">The sequence shown here is derived from an EMBL/GenBank/DDBJ whole genome shotgun (WGS) entry which is preliminary data.</text>
</comment>
<feature type="domain" description="POTRA" evidence="10">
    <location>
        <begin position="88"/>
        <end position="156"/>
    </location>
</feature>
<sequence length="298" mass="33291">MPHATAERIAVRGPGMKAGRHDPAPSRLSYRIQRWMLTPGIRLALRAGIPFLLVFTLTSSYLAKEERRQAIVDWMASVRASVEERPEFMVALMAIDGAGDTLAEDIREVVPIDFPVSSFDLDLEQIRLTVAGLDPVKSVSVRIKPGGILQIDVVERQPAVLWRTAEGLSMLDENGTHIAEVAVRSDRADLPLIAGEGADRHVAEALELMAAAAPMGDRLRGLVRVGERRWDLVLDRDQRIMLPTEMPVAALERVIALDQAQDMLDRDVAVVDMRLEERPTLRMTQAAVQDWWRIRAMR</sequence>
<dbReference type="HAMAP" id="MF_00911">
    <property type="entry name" value="FtsQ_subfam"/>
    <property type="match status" value="1"/>
</dbReference>
<evidence type="ECO:0000256" key="1">
    <source>
        <dbReference type="ARBA" id="ARBA00004370"/>
    </source>
</evidence>
<evidence type="ECO:0000256" key="6">
    <source>
        <dbReference type="ARBA" id="ARBA00022989"/>
    </source>
</evidence>
<dbReference type="InterPro" id="IPR034746">
    <property type="entry name" value="POTRA"/>
</dbReference>
<evidence type="ECO:0000313" key="12">
    <source>
        <dbReference type="Proteomes" id="UP001595973"/>
    </source>
</evidence>
<name>A0ABV9KJP4_9RHOB</name>
<evidence type="ECO:0000256" key="3">
    <source>
        <dbReference type="ARBA" id="ARBA00022519"/>
    </source>
</evidence>
<keyword evidence="6 9" id="KW-1133">Transmembrane helix</keyword>
<reference evidence="12" key="1">
    <citation type="journal article" date="2019" name="Int. J. Syst. Evol. Microbiol.">
        <title>The Global Catalogue of Microorganisms (GCM) 10K type strain sequencing project: providing services to taxonomists for standard genome sequencing and annotation.</title>
        <authorList>
            <consortium name="The Broad Institute Genomics Platform"/>
            <consortium name="The Broad Institute Genome Sequencing Center for Infectious Disease"/>
            <person name="Wu L."/>
            <person name="Ma J."/>
        </authorList>
    </citation>
    <scope>NUCLEOTIDE SEQUENCE [LARGE SCALE GENOMIC DNA]</scope>
    <source>
        <strain evidence="12">CGMCC 4.7283</strain>
    </source>
</reference>
<keyword evidence="3 9" id="KW-0997">Cell inner membrane</keyword>
<dbReference type="PROSITE" id="PS51779">
    <property type="entry name" value="POTRA"/>
    <property type="match status" value="1"/>
</dbReference>
<protein>
    <recommendedName>
        <fullName evidence="9">Cell division protein FtsQ</fullName>
    </recommendedName>
</protein>
<evidence type="ECO:0000256" key="5">
    <source>
        <dbReference type="ARBA" id="ARBA00022692"/>
    </source>
</evidence>
<dbReference type="GO" id="GO:0051301">
    <property type="term" value="P:cell division"/>
    <property type="evidence" value="ECO:0007669"/>
    <property type="project" value="UniProtKB-KW"/>
</dbReference>
<dbReference type="InterPro" id="IPR026579">
    <property type="entry name" value="FtsQ"/>
</dbReference>
<evidence type="ECO:0000259" key="10">
    <source>
        <dbReference type="PROSITE" id="PS51779"/>
    </source>
</evidence>
<dbReference type="EMBL" id="JBHSGI010000024">
    <property type="protein sequence ID" value="MFC4670193.1"/>
    <property type="molecule type" value="Genomic_DNA"/>
</dbReference>
<keyword evidence="2 9" id="KW-1003">Cell membrane</keyword>
<dbReference type="InterPro" id="IPR005548">
    <property type="entry name" value="Cell_div_FtsQ/DivIB_C"/>
</dbReference>
<organism evidence="11 12">
    <name type="scientific">Seohaeicola nanhaiensis</name>
    <dbReference type="NCBI Taxonomy" id="1387282"/>
    <lineage>
        <taxon>Bacteria</taxon>
        <taxon>Pseudomonadati</taxon>
        <taxon>Pseudomonadota</taxon>
        <taxon>Alphaproteobacteria</taxon>
        <taxon>Rhodobacterales</taxon>
        <taxon>Roseobacteraceae</taxon>
        <taxon>Seohaeicola</taxon>
    </lineage>
</organism>
<evidence type="ECO:0000313" key="11">
    <source>
        <dbReference type="EMBL" id="MFC4670193.1"/>
    </source>
</evidence>
<evidence type="ECO:0000256" key="4">
    <source>
        <dbReference type="ARBA" id="ARBA00022618"/>
    </source>
</evidence>
<dbReference type="Proteomes" id="UP001595973">
    <property type="component" value="Unassembled WGS sequence"/>
</dbReference>
<dbReference type="Pfam" id="PF08478">
    <property type="entry name" value="POTRA_1"/>
    <property type="match status" value="1"/>
</dbReference>
<dbReference type="PANTHER" id="PTHR35851:SF1">
    <property type="entry name" value="CELL DIVISION PROTEIN FTSQ"/>
    <property type="match status" value="1"/>
</dbReference>
<comment type="subcellular location">
    <subcellularLocation>
        <location evidence="9">Cell inner membrane</location>
        <topology evidence="9">Single-pass type II membrane protein</topology>
    </subcellularLocation>
    <subcellularLocation>
        <location evidence="1">Membrane</location>
    </subcellularLocation>
    <text evidence="9">Localizes to the division septum.</text>
</comment>
<accession>A0ABV9KJP4</accession>
<dbReference type="PANTHER" id="PTHR35851">
    <property type="entry name" value="CELL DIVISION PROTEIN FTSQ"/>
    <property type="match status" value="1"/>
</dbReference>
<keyword evidence="8 9" id="KW-0131">Cell cycle</keyword>
<evidence type="ECO:0000256" key="8">
    <source>
        <dbReference type="ARBA" id="ARBA00023306"/>
    </source>
</evidence>